<evidence type="ECO:0000313" key="3">
    <source>
        <dbReference type="EMBL" id="KAG5539183.1"/>
    </source>
</evidence>
<keyword evidence="1" id="KW-0677">Repeat</keyword>
<sequence length="202" mass="22355">MQQSRGLKPNGTGISGVLHAVRDMEDSILGGQIQWYVIKMGMELDKCIVSTVIDMYGKCSCSSQMSQVFDEMDALDIDACSAPVSRLSKKGFVDEAVMVFRQFKDKGIDSNVVSGHIEAYSAQVSWFSRNGFVDEALMVFREFKDKGIELNVVSWTLVFAACSQNGKDMEALDLFKEMQIAVVKQNSTTIPCILPACVNTQH</sequence>
<feature type="repeat" description="PPR" evidence="2">
    <location>
        <begin position="151"/>
        <end position="185"/>
    </location>
</feature>
<dbReference type="PANTHER" id="PTHR47926:SF347">
    <property type="entry name" value="PENTATRICOPEPTIDE REPEAT-CONTAINING PROTEIN"/>
    <property type="match status" value="1"/>
</dbReference>
<organism evidence="3 4">
    <name type="scientific">Rhododendron griersonianum</name>
    <dbReference type="NCBI Taxonomy" id="479676"/>
    <lineage>
        <taxon>Eukaryota</taxon>
        <taxon>Viridiplantae</taxon>
        <taxon>Streptophyta</taxon>
        <taxon>Embryophyta</taxon>
        <taxon>Tracheophyta</taxon>
        <taxon>Spermatophyta</taxon>
        <taxon>Magnoliopsida</taxon>
        <taxon>eudicotyledons</taxon>
        <taxon>Gunneridae</taxon>
        <taxon>Pentapetalae</taxon>
        <taxon>asterids</taxon>
        <taxon>Ericales</taxon>
        <taxon>Ericaceae</taxon>
        <taxon>Ericoideae</taxon>
        <taxon>Rhodoreae</taxon>
        <taxon>Rhododendron</taxon>
    </lineage>
</organism>
<evidence type="ECO:0000256" key="2">
    <source>
        <dbReference type="PROSITE-ProRule" id="PRU00708"/>
    </source>
</evidence>
<evidence type="ECO:0000256" key="1">
    <source>
        <dbReference type="ARBA" id="ARBA00022737"/>
    </source>
</evidence>
<dbReference type="InterPro" id="IPR011990">
    <property type="entry name" value="TPR-like_helical_dom_sf"/>
</dbReference>
<dbReference type="GO" id="GO:0009451">
    <property type="term" value="P:RNA modification"/>
    <property type="evidence" value="ECO:0007669"/>
    <property type="project" value="InterPro"/>
</dbReference>
<dbReference type="PANTHER" id="PTHR47926">
    <property type="entry name" value="PENTATRICOPEPTIDE REPEAT-CONTAINING PROTEIN"/>
    <property type="match status" value="1"/>
</dbReference>
<dbReference type="InterPro" id="IPR002885">
    <property type="entry name" value="PPR_rpt"/>
</dbReference>
<proteinExistence type="predicted"/>
<evidence type="ECO:0000313" key="4">
    <source>
        <dbReference type="Proteomes" id="UP000823749"/>
    </source>
</evidence>
<dbReference type="PROSITE" id="PS51375">
    <property type="entry name" value="PPR"/>
    <property type="match status" value="2"/>
</dbReference>
<keyword evidence="4" id="KW-1185">Reference proteome</keyword>
<dbReference type="InterPro" id="IPR046960">
    <property type="entry name" value="PPR_At4g14850-like_plant"/>
</dbReference>
<reference evidence="3" key="1">
    <citation type="submission" date="2020-08" db="EMBL/GenBank/DDBJ databases">
        <title>Plant Genome Project.</title>
        <authorList>
            <person name="Zhang R.-G."/>
        </authorList>
    </citation>
    <scope>NUCLEOTIDE SEQUENCE</scope>
    <source>
        <strain evidence="3">WSP0</strain>
        <tissue evidence="3">Leaf</tissue>
    </source>
</reference>
<evidence type="ECO:0008006" key="5">
    <source>
        <dbReference type="Google" id="ProtNLM"/>
    </source>
</evidence>
<feature type="repeat" description="PPR" evidence="2">
    <location>
        <begin position="116"/>
        <end position="150"/>
    </location>
</feature>
<dbReference type="Pfam" id="PF01535">
    <property type="entry name" value="PPR"/>
    <property type="match status" value="2"/>
</dbReference>
<dbReference type="Proteomes" id="UP000823749">
    <property type="component" value="Chromosome 7"/>
</dbReference>
<accession>A0AAV6JEI4</accession>
<protein>
    <recommendedName>
        <fullName evidence="5">Pentatricopeptide repeat-containing protein</fullName>
    </recommendedName>
</protein>
<gene>
    <name evidence="3" type="ORF">RHGRI_019670</name>
</gene>
<dbReference type="NCBIfam" id="TIGR00756">
    <property type="entry name" value="PPR"/>
    <property type="match status" value="2"/>
</dbReference>
<dbReference type="AlphaFoldDB" id="A0AAV6JEI4"/>
<name>A0AAV6JEI4_9ERIC</name>
<comment type="caution">
    <text evidence="3">The sequence shown here is derived from an EMBL/GenBank/DDBJ whole genome shotgun (WGS) entry which is preliminary data.</text>
</comment>
<dbReference type="EMBL" id="JACTNZ010000007">
    <property type="protein sequence ID" value="KAG5539183.1"/>
    <property type="molecule type" value="Genomic_DNA"/>
</dbReference>
<dbReference type="Pfam" id="PF13812">
    <property type="entry name" value="PPR_3"/>
    <property type="match status" value="1"/>
</dbReference>
<dbReference type="Gene3D" id="1.25.40.10">
    <property type="entry name" value="Tetratricopeptide repeat domain"/>
    <property type="match status" value="2"/>
</dbReference>
<dbReference type="GO" id="GO:0003723">
    <property type="term" value="F:RNA binding"/>
    <property type="evidence" value="ECO:0007669"/>
    <property type="project" value="InterPro"/>
</dbReference>